<name>A0A834MJJ4_RHYFE</name>
<dbReference type="AlphaFoldDB" id="A0A834MJJ4"/>
<dbReference type="Proteomes" id="UP000625711">
    <property type="component" value="Unassembled WGS sequence"/>
</dbReference>
<organism evidence="1 2">
    <name type="scientific">Rhynchophorus ferrugineus</name>
    <name type="common">Red palm weevil</name>
    <name type="synonym">Curculio ferrugineus</name>
    <dbReference type="NCBI Taxonomy" id="354439"/>
    <lineage>
        <taxon>Eukaryota</taxon>
        <taxon>Metazoa</taxon>
        <taxon>Ecdysozoa</taxon>
        <taxon>Arthropoda</taxon>
        <taxon>Hexapoda</taxon>
        <taxon>Insecta</taxon>
        <taxon>Pterygota</taxon>
        <taxon>Neoptera</taxon>
        <taxon>Endopterygota</taxon>
        <taxon>Coleoptera</taxon>
        <taxon>Polyphaga</taxon>
        <taxon>Cucujiformia</taxon>
        <taxon>Curculionidae</taxon>
        <taxon>Dryophthorinae</taxon>
        <taxon>Rhynchophorus</taxon>
    </lineage>
</organism>
<sequence>MIPVKIRKLCETLSGPGNTDGNSLWRQRTFPEKTWAIEARAYTVPPDVATLLHQHVTETTVEAHERHNKSASIITTIRSAAQAERCEPPFDMIFATANATFKNMFHGRHTYY</sequence>
<comment type="caution">
    <text evidence="1">The sequence shown here is derived from an EMBL/GenBank/DDBJ whole genome shotgun (WGS) entry which is preliminary data.</text>
</comment>
<protein>
    <submittedName>
        <fullName evidence="1">Uncharacterized protein</fullName>
    </submittedName>
</protein>
<dbReference type="EMBL" id="JAACXV010000069">
    <property type="protein sequence ID" value="KAF7284806.1"/>
    <property type="molecule type" value="Genomic_DNA"/>
</dbReference>
<gene>
    <name evidence="1" type="ORF">GWI33_021564</name>
</gene>
<evidence type="ECO:0000313" key="2">
    <source>
        <dbReference type="Proteomes" id="UP000625711"/>
    </source>
</evidence>
<evidence type="ECO:0000313" key="1">
    <source>
        <dbReference type="EMBL" id="KAF7284806.1"/>
    </source>
</evidence>
<proteinExistence type="predicted"/>
<reference evidence="1" key="1">
    <citation type="submission" date="2020-08" db="EMBL/GenBank/DDBJ databases">
        <title>Genome sequencing and assembly of the red palm weevil Rhynchophorus ferrugineus.</title>
        <authorList>
            <person name="Dias G.B."/>
            <person name="Bergman C.M."/>
            <person name="Manee M."/>
        </authorList>
    </citation>
    <scope>NUCLEOTIDE SEQUENCE</scope>
    <source>
        <strain evidence="1">AA-2017</strain>
        <tissue evidence="1">Whole larva</tissue>
    </source>
</reference>
<accession>A0A834MJJ4</accession>
<keyword evidence="2" id="KW-1185">Reference proteome</keyword>